<dbReference type="AlphaFoldDB" id="F9YBT1"/>
<dbReference type="PATRIC" id="fig|759362.5.peg.3105"/>
<organism evidence="2 3">
    <name type="scientific">Ketogulonicigenium vulgare (strain WSH-001)</name>
    <dbReference type="NCBI Taxonomy" id="759362"/>
    <lineage>
        <taxon>Bacteria</taxon>
        <taxon>Pseudomonadati</taxon>
        <taxon>Pseudomonadota</taxon>
        <taxon>Alphaproteobacteria</taxon>
        <taxon>Rhodobacterales</taxon>
        <taxon>Roseobacteraceae</taxon>
        <taxon>Ketogulonicigenium</taxon>
    </lineage>
</organism>
<dbReference type="HOGENOM" id="CLU_089941_0_0_5"/>
<evidence type="ECO:0000256" key="1">
    <source>
        <dbReference type="SAM" id="SignalP"/>
    </source>
</evidence>
<keyword evidence="1" id="KW-0732">Signal</keyword>
<evidence type="ECO:0000313" key="3">
    <source>
        <dbReference type="Proteomes" id="UP000000692"/>
    </source>
</evidence>
<proteinExistence type="predicted"/>
<keyword evidence="2" id="KW-0614">Plasmid</keyword>
<dbReference type="EMBL" id="CP002020">
    <property type="protein sequence ID" value="AEM42833.1"/>
    <property type="molecule type" value="Genomic_DNA"/>
</dbReference>
<gene>
    <name evidence="2" type="ordered locus">KVU_PB0155</name>
</gene>
<dbReference type="RefSeq" id="WP_013385798.1">
    <property type="nucleotide sequence ID" value="NC_017385.1"/>
</dbReference>
<protein>
    <submittedName>
        <fullName evidence="2">Putative exported protein</fullName>
    </submittedName>
</protein>
<keyword evidence="3" id="KW-1185">Reference proteome</keyword>
<geneLocation type="plasmid" evidence="3">
    <name>pKVU_200</name>
</geneLocation>
<accession>F9YBT1</accession>
<feature type="signal peptide" evidence="1">
    <location>
        <begin position="1"/>
        <end position="20"/>
    </location>
</feature>
<reference evidence="2 3" key="1">
    <citation type="journal article" date="2011" name="J. Bacteriol.">
        <title>Complete genome sequence of the industrial strain Ketogulonicigenium vulgare WSH-001.</title>
        <authorList>
            <person name="Liu L."/>
            <person name="Li Y."/>
            <person name="Zhang J."/>
            <person name="Zhou Z."/>
            <person name="Liu J."/>
            <person name="Li X."/>
            <person name="Zhou J."/>
            <person name="Du G."/>
            <person name="Wang L."/>
            <person name="Chen J."/>
        </authorList>
    </citation>
    <scope>NUCLEOTIDE SEQUENCE [LARGE SCALE GENOMIC DNA]</scope>
    <source>
        <strain evidence="2 3">WSH-001</strain>
        <plasmid evidence="3">pKVU_200</plasmid>
    </source>
</reference>
<dbReference type="OrthoDB" id="8447370at2"/>
<evidence type="ECO:0000313" key="2">
    <source>
        <dbReference type="EMBL" id="AEM42833.1"/>
    </source>
</evidence>
<name>F9YBT1_KETVW</name>
<dbReference type="KEGG" id="kvl:KVU_PB0155"/>
<feature type="chain" id="PRO_5003392249" evidence="1">
    <location>
        <begin position="21"/>
        <end position="270"/>
    </location>
</feature>
<sequence>MKSLLSGASLALVMLAPPLAAQPAYTSNVPSLQITHLQTLPARESPATAEYCGDLQAETSAAAHVAAQGWAPTAEAELGPLTLVSFVGQQVQALSGTCELLEGNVGIFYGDELLGLIYGTDASLPQIGTITRFDENTIRIWDGDLLPQPVADLHLAEGGALTLQPPAREQSYCDGTATIPLLYNQQISKARQLLMANGWQPVATTNQVDSFAQTLAAAGIPEVDSCAGTGFGFCAFNYQTQGATAFVVTAGEGSEGGTPIVVRYGVTCTN</sequence>
<dbReference type="Proteomes" id="UP000000692">
    <property type="component" value="Plasmid 2"/>
</dbReference>